<keyword evidence="1" id="KW-0472">Membrane</keyword>
<evidence type="ECO:0000256" key="1">
    <source>
        <dbReference type="SAM" id="Phobius"/>
    </source>
</evidence>
<feature type="transmembrane region" description="Helical" evidence="1">
    <location>
        <begin position="45"/>
        <end position="65"/>
    </location>
</feature>
<organism evidence="2 3">
    <name type="scientific">Alternaria dauci</name>
    <dbReference type="NCBI Taxonomy" id="48095"/>
    <lineage>
        <taxon>Eukaryota</taxon>
        <taxon>Fungi</taxon>
        <taxon>Dikarya</taxon>
        <taxon>Ascomycota</taxon>
        <taxon>Pezizomycotina</taxon>
        <taxon>Dothideomycetes</taxon>
        <taxon>Pleosporomycetidae</taxon>
        <taxon>Pleosporales</taxon>
        <taxon>Pleosporineae</taxon>
        <taxon>Pleosporaceae</taxon>
        <taxon>Alternaria</taxon>
        <taxon>Alternaria sect. Porri</taxon>
    </lineage>
</organism>
<comment type="caution">
    <text evidence="2">The sequence shown here is derived from an EMBL/GenBank/DDBJ whole genome shotgun (WGS) entry which is preliminary data.</text>
</comment>
<evidence type="ECO:0000313" key="3">
    <source>
        <dbReference type="Proteomes" id="UP001578633"/>
    </source>
</evidence>
<dbReference type="Proteomes" id="UP001578633">
    <property type="component" value="Chromosome 8"/>
</dbReference>
<proteinExistence type="predicted"/>
<name>A0ABR3UC30_9PLEO</name>
<keyword evidence="3" id="KW-1185">Reference proteome</keyword>
<feature type="transmembrane region" description="Helical" evidence="1">
    <location>
        <begin position="77"/>
        <end position="98"/>
    </location>
</feature>
<dbReference type="EMBL" id="JBHGVX010000008">
    <property type="protein sequence ID" value="KAL1793737.1"/>
    <property type="molecule type" value="Genomic_DNA"/>
</dbReference>
<dbReference type="GeneID" id="96089041"/>
<evidence type="ECO:0000313" key="2">
    <source>
        <dbReference type="EMBL" id="KAL1793737.1"/>
    </source>
</evidence>
<feature type="transmembrane region" description="Helical" evidence="1">
    <location>
        <begin position="12"/>
        <end position="33"/>
    </location>
</feature>
<accession>A0ABR3UC30</accession>
<keyword evidence="1" id="KW-0812">Transmembrane</keyword>
<gene>
    <name evidence="2" type="ORF">ACET3X_008719</name>
</gene>
<sequence>MDAATVLDVVTRVAVVLAHVIWFPISKLINLAIILLRPFYNVTTFFLLPFIRLGQAIIRVLSIPFSAKWLERIETLYVYLGTAGLIGCITGTVLFVVFRFLSSTLKIDATVVPVEHEQGRTAAEYRAARRVKKEECIDHSPSATPVVLKKVPGPRRRGLLSQVIIEEEDSDF</sequence>
<dbReference type="RefSeq" id="XP_069304321.1">
    <property type="nucleotide sequence ID" value="XM_069454923.1"/>
</dbReference>
<protein>
    <submittedName>
        <fullName evidence="2">Uncharacterized protein</fullName>
    </submittedName>
</protein>
<keyword evidence="1" id="KW-1133">Transmembrane helix</keyword>
<reference evidence="2 3" key="1">
    <citation type="submission" date="2024-09" db="EMBL/GenBank/DDBJ databases">
        <title>T2T genomes of carrot and Alternaria dauci and their utility for understanding host-pathogen interaction during carrot leaf blight disease.</title>
        <authorList>
            <person name="Liu W."/>
            <person name="Xu S."/>
            <person name="Ou C."/>
            <person name="Liu X."/>
            <person name="Zhuang F."/>
            <person name="Deng X.W."/>
        </authorList>
    </citation>
    <scope>NUCLEOTIDE SEQUENCE [LARGE SCALE GENOMIC DNA]</scope>
    <source>
        <strain evidence="2 3">A2016</strain>
    </source>
</reference>